<accession>A0ABN9QEX0</accession>
<comment type="caution">
    <text evidence="2">The sequence shown here is derived from an EMBL/GenBank/DDBJ whole genome shotgun (WGS) entry which is preliminary data.</text>
</comment>
<evidence type="ECO:0000313" key="2">
    <source>
        <dbReference type="EMBL" id="CAK0804492.1"/>
    </source>
</evidence>
<name>A0ABN9QEX0_9DINO</name>
<keyword evidence="3" id="KW-1185">Reference proteome</keyword>
<organism evidence="2 3">
    <name type="scientific">Prorocentrum cordatum</name>
    <dbReference type="NCBI Taxonomy" id="2364126"/>
    <lineage>
        <taxon>Eukaryota</taxon>
        <taxon>Sar</taxon>
        <taxon>Alveolata</taxon>
        <taxon>Dinophyceae</taxon>
        <taxon>Prorocentrales</taxon>
        <taxon>Prorocentraceae</taxon>
        <taxon>Prorocentrum</taxon>
    </lineage>
</organism>
<gene>
    <name evidence="2" type="ORF">PCOR1329_LOCUS11281</name>
</gene>
<dbReference type="EMBL" id="CAUYUJ010003247">
    <property type="protein sequence ID" value="CAK0804492.1"/>
    <property type="molecule type" value="Genomic_DNA"/>
</dbReference>
<feature type="compositionally biased region" description="Basic and acidic residues" evidence="1">
    <location>
        <begin position="32"/>
        <end position="43"/>
    </location>
</feature>
<evidence type="ECO:0000313" key="3">
    <source>
        <dbReference type="Proteomes" id="UP001189429"/>
    </source>
</evidence>
<feature type="region of interest" description="Disordered" evidence="1">
    <location>
        <begin position="29"/>
        <end position="70"/>
    </location>
</feature>
<feature type="compositionally biased region" description="Acidic residues" evidence="1">
    <location>
        <begin position="44"/>
        <end position="56"/>
    </location>
</feature>
<evidence type="ECO:0000256" key="1">
    <source>
        <dbReference type="SAM" id="MobiDB-lite"/>
    </source>
</evidence>
<feature type="region of interest" description="Disordered" evidence="1">
    <location>
        <begin position="104"/>
        <end position="161"/>
    </location>
</feature>
<protein>
    <submittedName>
        <fullName evidence="2">Uncharacterized protein</fullName>
    </submittedName>
</protein>
<sequence length="161" mass="18682">MSDAEPCLPEGGRETEALFLSWLRRRSGKLRGRQEEGRMRKEEDGGEEEEEEEEELLAGADLAAAPRTKECTRWRPARVRMRGAGRPFVRWPWVGHVLLHRRSVGREVERHSRQDNTKERERERDREREREMSHSSEAQAEVTREAARRGCSQHAGRGSAP</sequence>
<feature type="compositionally biased region" description="Basic and acidic residues" evidence="1">
    <location>
        <begin position="104"/>
        <end position="134"/>
    </location>
</feature>
<proteinExistence type="predicted"/>
<dbReference type="Proteomes" id="UP001189429">
    <property type="component" value="Unassembled WGS sequence"/>
</dbReference>
<reference evidence="2" key="1">
    <citation type="submission" date="2023-10" db="EMBL/GenBank/DDBJ databases">
        <authorList>
            <person name="Chen Y."/>
            <person name="Shah S."/>
            <person name="Dougan E. K."/>
            <person name="Thang M."/>
            <person name="Chan C."/>
        </authorList>
    </citation>
    <scope>NUCLEOTIDE SEQUENCE [LARGE SCALE GENOMIC DNA]</scope>
</reference>